<dbReference type="GO" id="GO:0004222">
    <property type="term" value="F:metalloendopeptidase activity"/>
    <property type="evidence" value="ECO:0007669"/>
    <property type="project" value="InterPro"/>
</dbReference>
<keyword evidence="7" id="KW-0482">Metalloprotease</keyword>
<evidence type="ECO:0000256" key="4">
    <source>
        <dbReference type="ARBA" id="ARBA00022723"/>
    </source>
</evidence>
<comment type="similarity">
    <text evidence="2">Belongs to the peptidase M13 family.</text>
</comment>
<dbReference type="PANTHER" id="PTHR11733">
    <property type="entry name" value="ZINC METALLOPROTEASE FAMILY M13 NEPRILYSIN-RELATED"/>
    <property type="match status" value="1"/>
</dbReference>
<evidence type="ECO:0000256" key="3">
    <source>
        <dbReference type="ARBA" id="ARBA00022670"/>
    </source>
</evidence>
<dbReference type="Pfam" id="PF01431">
    <property type="entry name" value="Peptidase_M13"/>
    <property type="match status" value="1"/>
</dbReference>
<evidence type="ECO:0000256" key="7">
    <source>
        <dbReference type="ARBA" id="ARBA00023049"/>
    </source>
</evidence>
<dbReference type="InterPro" id="IPR042089">
    <property type="entry name" value="Peptidase_M13_dom_2"/>
</dbReference>
<dbReference type="PANTHER" id="PTHR11733:SF167">
    <property type="entry name" value="FI17812P1-RELATED"/>
    <property type="match status" value="1"/>
</dbReference>
<evidence type="ECO:0000259" key="9">
    <source>
        <dbReference type="Pfam" id="PF01431"/>
    </source>
</evidence>
<proteinExistence type="inferred from homology"/>
<protein>
    <submittedName>
        <fullName evidence="11">M13 family metallopeptidase</fullName>
    </submittedName>
</protein>
<feature type="signal peptide" evidence="8">
    <location>
        <begin position="1"/>
        <end position="23"/>
    </location>
</feature>
<keyword evidence="8" id="KW-0732">Signal</keyword>
<dbReference type="Gene3D" id="3.40.390.10">
    <property type="entry name" value="Collagenase (Catalytic Domain)"/>
    <property type="match status" value="1"/>
</dbReference>
<keyword evidence="3" id="KW-0645">Protease</keyword>
<feature type="domain" description="Peptidase M13 C-terminal" evidence="9">
    <location>
        <begin position="508"/>
        <end position="710"/>
    </location>
</feature>
<reference evidence="11" key="1">
    <citation type="submission" date="2021-11" db="EMBL/GenBank/DDBJ databases">
        <title>BS-T2-15 a new species belonging to the Comamonadaceae family isolated from the soil of a French oak forest.</title>
        <authorList>
            <person name="Mieszkin S."/>
            <person name="Alain K."/>
        </authorList>
    </citation>
    <scope>NUCLEOTIDE SEQUENCE</scope>
    <source>
        <strain evidence="11">BS-T2-15</strain>
    </source>
</reference>
<evidence type="ECO:0000256" key="1">
    <source>
        <dbReference type="ARBA" id="ARBA00001947"/>
    </source>
</evidence>
<evidence type="ECO:0000256" key="2">
    <source>
        <dbReference type="ARBA" id="ARBA00007357"/>
    </source>
</evidence>
<dbReference type="Proteomes" id="UP001139353">
    <property type="component" value="Unassembled WGS sequence"/>
</dbReference>
<comment type="caution">
    <text evidence="11">The sequence shown here is derived from an EMBL/GenBank/DDBJ whole genome shotgun (WGS) entry which is preliminary data.</text>
</comment>
<keyword evidence="5" id="KW-0378">Hydrolase</keyword>
<dbReference type="EMBL" id="JAJLJH010000013">
    <property type="protein sequence ID" value="MCK9689252.1"/>
    <property type="molecule type" value="Genomic_DNA"/>
</dbReference>
<evidence type="ECO:0000256" key="5">
    <source>
        <dbReference type="ARBA" id="ARBA00022801"/>
    </source>
</evidence>
<comment type="cofactor">
    <cofactor evidence="1">
        <name>Zn(2+)</name>
        <dbReference type="ChEBI" id="CHEBI:29105"/>
    </cofactor>
</comment>
<gene>
    <name evidence="11" type="ORF">LPC04_26340</name>
</gene>
<dbReference type="GO" id="GO:0016485">
    <property type="term" value="P:protein processing"/>
    <property type="evidence" value="ECO:0007669"/>
    <property type="project" value="TreeGrafter"/>
</dbReference>
<organism evidence="11 12">
    <name type="scientific">Scleromatobacter humisilvae</name>
    <dbReference type="NCBI Taxonomy" id="2897159"/>
    <lineage>
        <taxon>Bacteria</taxon>
        <taxon>Pseudomonadati</taxon>
        <taxon>Pseudomonadota</taxon>
        <taxon>Betaproteobacteria</taxon>
        <taxon>Burkholderiales</taxon>
        <taxon>Sphaerotilaceae</taxon>
        <taxon>Scleromatobacter</taxon>
    </lineage>
</organism>
<keyword evidence="6" id="KW-0862">Zinc</keyword>
<evidence type="ECO:0000256" key="8">
    <source>
        <dbReference type="SAM" id="SignalP"/>
    </source>
</evidence>
<dbReference type="PROSITE" id="PS51885">
    <property type="entry name" value="NEPRILYSIN"/>
    <property type="match status" value="1"/>
</dbReference>
<dbReference type="AlphaFoldDB" id="A0A9X2C2F5"/>
<feature type="domain" description="Peptidase M13 N-terminal" evidence="10">
    <location>
        <begin position="75"/>
        <end position="456"/>
    </location>
</feature>
<name>A0A9X2C2F5_9BURK</name>
<dbReference type="Pfam" id="PF05649">
    <property type="entry name" value="Peptidase_M13_N"/>
    <property type="match status" value="1"/>
</dbReference>
<dbReference type="InterPro" id="IPR018497">
    <property type="entry name" value="Peptidase_M13_C"/>
</dbReference>
<dbReference type="InterPro" id="IPR008753">
    <property type="entry name" value="Peptidase_M13_N"/>
</dbReference>
<evidence type="ECO:0000259" key="10">
    <source>
        <dbReference type="Pfam" id="PF05649"/>
    </source>
</evidence>
<dbReference type="PRINTS" id="PR00786">
    <property type="entry name" value="NEPRILYSIN"/>
</dbReference>
<dbReference type="GO" id="GO:0046872">
    <property type="term" value="F:metal ion binding"/>
    <property type="evidence" value="ECO:0007669"/>
    <property type="project" value="UniProtKB-KW"/>
</dbReference>
<evidence type="ECO:0000256" key="6">
    <source>
        <dbReference type="ARBA" id="ARBA00022833"/>
    </source>
</evidence>
<dbReference type="InterPro" id="IPR024079">
    <property type="entry name" value="MetalloPept_cat_dom_sf"/>
</dbReference>
<accession>A0A9X2C2F5</accession>
<dbReference type="RefSeq" id="WP_275685302.1">
    <property type="nucleotide sequence ID" value="NZ_JAJLJH010000013.1"/>
</dbReference>
<keyword evidence="4" id="KW-0479">Metal-binding</keyword>
<sequence>MPIIHKKSFAALAVGLLAASAFAQDAAPPKAGAPAASSAAAAVTAASSPAAATPLARLPYTPVLDVSSMDKSADPCVDFYQYSCGGWQKNNPIPADQSSWDVYAKMAQDNRRVLWGILDKFATQTDGRTVSQQKIGDAFAACTNDGLTQQLGAAPMRPELVLIDGMKSKKDLPAVLAALQLNSGDDGLFFNFGSAQDFADSSRVIAFAQQGGLGMPDRDYYLKTDAKSKELREKYVAHVARMFQLMGDGEADAKAHADTVMSMETALAKGSMTLVDQRDPRHLFHPANERKLQSLTPVFDWKSYLAGMGVAGNDRFNVSQPKFFQTLDFQLRMRSLDDIKTYLRWHVAHVSAPFLSKPFVDENFDYYRKTLRGVTQVAPLWQRCVVLIDNQIGEALGQEFVKENFSPELKAKTLHMTQQIQAAMEGEIRNLDWMGPQTKQKALEKLHGMVNKIGYPDKWRDYAALDIKRDDLLGNVQRGDAFEARRQLAKIGKPVDHSEWGMTPPTVNAYYDGQMNDINFPAGVLQPPLFDAKLDDAPNYGNTGGTIGHELTHGFDDEGRQFDAKGNLKNWWTPKDAAEFEKRTTCLTDQYGKYIVVDDVHINSKLTLGEDLADFGGLVLAIIAYKAEVAAHPAPPSVDGFSPDQRFFIGMAQWACANTRPEQLRLQAATNPHSPNVYRVNGLVANFKEFETAFSCKPGQPMAPVNRCRVW</sequence>
<evidence type="ECO:0000313" key="12">
    <source>
        <dbReference type="Proteomes" id="UP001139353"/>
    </source>
</evidence>
<dbReference type="Gene3D" id="1.10.1380.10">
    <property type="entry name" value="Neutral endopeptidase , domain2"/>
    <property type="match status" value="1"/>
</dbReference>
<dbReference type="GO" id="GO:0005886">
    <property type="term" value="C:plasma membrane"/>
    <property type="evidence" value="ECO:0007669"/>
    <property type="project" value="TreeGrafter"/>
</dbReference>
<keyword evidence="12" id="KW-1185">Reference proteome</keyword>
<dbReference type="SUPFAM" id="SSF55486">
    <property type="entry name" value="Metalloproteases ('zincins'), catalytic domain"/>
    <property type="match status" value="1"/>
</dbReference>
<dbReference type="CDD" id="cd08662">
    <property type="entry name" value="M13"/>
    <property type="match status" value="1"/>
</dbReference>
<feature type="chain" id="PRO_5040741326" evidence="8">
    <location>
        <begin position="24"/>
        <end position="711"/>
    </location>
</feature>
<evidence type="ECO:0000313" key="11">
    <source>
        <dbReference type="EMBL" id="MCK9689252.1"/>
    </source>
</evidence>
<dbReference type="InterPro" id="IPR000718">
    <property type="entry name" value="Peptidase_M13"/>
</dbReference>